<evidence type="ECO:0000256" key="5">
    <source>
        <dbReference type="SAM" id="MobiDB-lite"/>
    </source>
</evidence>
<keyword evidence="2 4" id="KW-0689">Ribosomal protein</keyword>
<evidence type="ECO:0000313" key="7">
    <source>
        <dbReference type="Proteomes" id="UP000824120"/>
    </source>
</evidence>
<proteinExistence type="inferred from homology"/>
<dbReference type="GO" id="GO:0006364">
    <property type="term" value="P:rRNA processing"/>
    <property type="evidence" value="ECO:0007669"/>
    <property type="project" value="TreeGrafter"/>
</dbReference>
<dbReference type="GO" id="GO:0032040">
    <property type="term" value="C:small-subunit processome"/>
    <property type="evidence" value="ECO:0007669"/>
    <property type="project" value="TreeGrafter"/>
</dbReference>
<dbReference type="GO" id="GO:0022627">
    <property type="term" value="C:cytosolic small ribosomal subunit"/>
    <property type="evidence" value="ECO:0007669"/>
    <property type="project" value="TreeGrafter"/>
</dbReference>
<dbReference type="PANTHER" id="PTHR11278">
    <property type="entry name" value="40S RIBOSOMAL PROTEIN S7"/>
    <property type="match status" value="1"/>
</dbReference>
<dbReference type="GO" id="GO:0030686">
    <property type="term" value="C:90S preribosome"/>
    <property type="evidence" value="ECO:0007669"/>
    <property type="project" value="TreeGrafter"/>
</dbReference>
<dbReference type="InterPro" id="IPR000554">
    <property type="entry name" value="Ribosomal_eS7"/>
</dbReference>
<feature type="region of interest" description="Disordered" evidence="5">
    <location>
        <begin position="1"/>
        <end position="20"/>
    </location>
</feature>
<protein>
    <recommendedName>
        <fullName evidence="4">40S ribosomal protein S7</fullName>
    </recommendedName>
</protein>
<comment type="similarity">
    <text evidence="1 4">Belongs to the eukaryotic ribosomal protein eS7 family.</text>
</comment>
<accession>A0A9J5XQK2</accession>
<gene>
    <name evidence="6" type="ORF">H5410_041069</name>
</gene>
<dbReference type="AlphaFoldDB" id="A0A9J5XQK2"/>
<dbReference type="EMBL" id="JACXVP010000008">
    <property type="protein sequence ID" value="KAG5590555.1"/>
    <property type="molecule type" value="Genomic_DNA"/>
</dbReference>
<dbReference type="GO" id="GO:0006412">
    <property type="term" value="P:translation"/>
    <property type="evidence" value="ECO:0007669"/>
    <property type="project" value="InterPro"/>
</dbReference>
<sequence>MGTTYGSSPPKILRGSLGAQRPRSRTLSSLHDAILEDLVVPAEIVGKYHVGPKYKLETFSTVNRKLSGKDVVFEWNYTLAVSPFHVSGLFIETLVSLIKTKNKKICEFLKALSLIGLSKMGWQGTGTGGRDGTGDFLAGILGGPGLGG</sequence>
<dbReference type="PANTHER" id="PTHR11278:SF0">
    <property type="entry name" value="SMALL RIBOSOMAL SUBUNIT PROTEIN ES7"/>
    <property type="match status" value="1"/>
</dbReference>
<evidence type="ECO:0000256" key="1">
    <source>
        <dbReference type="ARBA" id="ARBA00007820"/>
    </source>
</evidence>
<dbReference type="GO" id="GO:0003735">
    <property type="term" value="F:structural constituent of ribosome"/>
    <property type="evidence" value="ECO:0007669"/>
    <property type="project" value="InterPro"/>
</dbReference>
<dbReference type="OrthoDB" id="1724687at2759"/>
<dbReference type="Proteomes" id="UP000824120">
    <property type="component" value="Chromosome 8"/>
</dbReference>
<name>A0A9J5XQK2_SOLCO</name>
<keyword evidence="7" id="KW-1185">Reference proteome</keyword>
<evidence type="ECO:0000313" key="6">
    <source>
        <dbReference type="EMBL" id="KAG5590555.1"/>
    </source>
</evidence>
<dbReference type="Pfam" id="PF01251">
    <property type="entry name" value="Ribosomal_S7e"/>
    <property type="match status" value="1"/>
</dbReference>
<evidence type="ECO:0000256" key="3">
    <source>
        <dbReference type="ARBA" id="ARBA00023274"/>
    </source>
</evidence>
<evidence type="ECO:0000256" key="4">
    <source>
        <dbReference type="RuleBase" id="RU364105"/>
    </source>
</evidence>
<organism evidence="6 7">
    <name type="scientific">Solanum commersonii</name>
    <name type="common">Commerson's wild potato</name>
    <name type="synonym">Commerson's nightshade</name>
    <dbReference type="NCBI Taxonomy" id="4109"/>
    <lineage>
        <taxon>Eukaryota</taxon>
        <taxon>Viridiplantae</taxon>
        <taxon>Streptophyta</taxon>
        <taxon>Embryophyta</taxon>
        <taxon>Tracheophyta</taxon>
        <taxon>Spermatophyta</taxon>
        <taxon>Magnoliopsida</taxon>
        <taxon>eudicotyledons</taxon>
        <taxon>Gunneridae</taxon>
        <taxon>Pentapetalae</taxon>
        <taxon>asterids</taxon>
        <taxon>lamiids</taxon>
        <taxon>Solanales</taxon>
        <taxon>Solanaceae</taxon>
        <taxon>Solanoideae</taxon>
        <taxon>Solaneae</taxon>
        <taxon>Solanum</taxon>
    </lineage>
</organism>
<comment type="caution">
    <text evidence="6">The sequence shown here is derived from an EMBL/GenBank/DDBJ whole genome shotgun (WGS) entry which is preliminary data.</text>
</comment>
<evidence type="ECO:0000256" key="2">
    <source>
        <dbReference type="ARBA" id="ARBA00022980"/>
    </source>
</evidence>
<keyword evidence="3 4" id="KW-0687">Ribonucleoprotein</keyword>
<reference evidence="6 7" key="1">
    <citation type="submission" date="2020-09" db="EMBL/GenBank/DDBJ databases">
        <title>De no assembly of potato wild relative species, Solanum commersonii.</title>
        <authorList>
            <person name="Cho K."/>
        </authorList>
    </citation>
    <scope>NUCLEOTIDE SEQUENCE [LARGE SCALE GENOMIC DNA]</scope>
    <source>
        <strain evidence="6">LZ3.2</strain>
        <tissue evidence="6">Leaf</tissue>
    </source>
</reference>
<dbReference type="GO" id="GO:0042274">
    <property type="term" value="P:ribosomal small subunit biogenesis"/>
    <property type="evidence" value="ECO:0007669"/>
    <property type="project" value="TreeGrafter"/>
</dbReference>